<keyword evidence="2" id="KW-0472">Membrane</keyword>
<evidence type="ECO:0000313" key="4">
    <source>
        <dbReference type="Proteomes" id="UP000002499"/>
    </source>
</evidence>
<dbReference type="InParanoid" id="E9EGN2"/>
<dbReference type="PANTHER" id="PTHR42749">
    <property type="entry name" value="CELL SHAPE-DETERMINING PROTEIN MREB"/>
    <property type="match status" value="1"/>
</dbReference>
<dbReference type="Gene3D" id="3.30.420.40">
    <property type="match status" value="2"/>
</dbReference>
<dbReference type="Proteomes" id="UP000002499">
    <property type="component" value="Unassembled WGS sequence"/>
</dbReference>
<dbReference type="OMA" id="FRIHDGE"/>
<dbReference type="SUPFAM" id="SSF53067">
    <property type="entry name" value="Actin-like ATPase domain"/>
    <property type="match status" value="2"/>
</dbReference>
<sequence length="610" mass="68129">MSNRADAGSGRIHLYVGIDFGTTFTGVYWMAPGLEGCEITPVRDWPGGYGEKVPTILAKETTENDRMWGFLCNHLDESSKWRFLKLSLDRDPGLLKGTPWAPNSPSETYALVEEYLCQVYRHISRRISSEILNRFPWLGGWESWEIDFIFSVPGTWSPPVVHRFLDTTLKAGFGGQAHHKVGLGLTESVAAVVAASEMNIPFSEGDTVLSIDAGGGTTDLAFVTLQSTKPVMMEQVLPATAIGIGSVMIDLTFKKLVEARLEEYTKSPDISKACATEMSQGKKFQTWKCKYGPGQNLERKNVVDTNLIVNAFGNLPIPLMNALTEFKREELEEMFDCQLRGIQEHFMSAVDEFEKVGGKCVKHIVLSGGLGASDYVFEKLQEFLEWLKSRRPCLGEAKLVRYSDPPTAVVRGLLHDQKNAMFGPRVARASYGVVSEQVDSNNRQRGRDSQGQVAWVIKKGDTIQRHDRFRLKIARTFTSGDPEEWTVGIVSSSRSLKYLPENMQQCKPTIPPELTKTLRHADFLDNTSGCGSALSGPYPPHRSTDGGEEQVCPTPSVPEVRVRVTTCRRRLWSMPRSRRLQPRSPPRNHSGKAFDSPSDIFTALTLLRYN</sequence>
<dbReference type="eggNOG" id="KOG0101">
    <property type="taxonomic scope" value="Eukaryota"/>
</dbReference>
<dbReference type="STRING" id="655827.E9EGN2"/>
<keyword evidence="2" id="KW-1133">Transmembrane helix</keyword>
<dbReference type="AlphaFoldDB" id="E9EGN2"/>
<feature type="transmembrane region" description="Helical" evidence="2">
    <location>
        <begin position="12"/>
        <end position="31"/>
    </location>
</feature>
<gene>
    <name evidence="3" type="ORF">MAC_09030</name>
</gene>
<dbReference type="EMBL" id="GL698598">
    <property type="protein sequence ID" value="EFY84920.1"/>
    <property type="molecule type" value="Genomic_DNA"/>
</dbReference>
<feature type="region of interest" description="Disordered" evidence="1">
    <location>
        <begin position="575"/>
        <end position="596"/>
    </location>
</feature>
<dbReference type="HOGENOM" id="CLU_009958_3_1_1"/>
<accession>E9EGN2</accession>
<dbReference type="OrthoDB" id="2394218at2759"/>
<keyword evidence="2" id="KW-0812">Transmembrane</keyword>
<evidence type="ECO:0000256" key="2">
    <source>
        <dbReference type="SAM" id="Phobius"/>
    </source>
</evidence>
<dbReference type="CDD" id="cd10170">
    <property type="entry name" value="ASKHA_NBD_HSP70"/>
    <property type="match status" value="1"/>
</dbReference>
<dbReference type="PANTHER" id="PTHR42749:SF1">
    <property type="entry name" value="CELL SHAPE-DETERMINING PROTEIN MREB"/>
    <property type="match status" value="1"/>
</dbReference>
<proteinExistence type="predicted"/>
<dbReference type="Gene3D" id="3.90.640.10">
    <property type="entry name" value="Actin, Chain A, domain 4"/>
    <property type="match status" value="1"/>
</dbReference>
<name>E9EGN2_METAQ</name>
<organism evidence="4">
    <name type="scientific">Metarhizium acridum (strain CQMa 102)</name>
    <dbReference type="NCBI Taxonomy" id="655827"/>
    <lineage>
        <taxon>Eukaryota</taxon>
        <taxon>Fungi</taxon>
        <taxon>Dikarya</taxon>
        <taxon>Ascomycota</taxon>
        <taxon>Pezizomycotina</taxon>
        <taxon>Sordariomycetes</taxon>
        <taxon>Hypocreomycetidae</taxon>
        <taxon>Hypocreales</taxon>
        <taxon>Clavicipitaceae</taxon>
        <taxon>Metarhizium</taxon>
    </lineage>
</organism>
<protein>
    <recommendedName>
        <fullName evidence="5">Hsp70 family chaperone</fullName>
    </recommendedName>
</protein>
<keyword evidence="4" id="KW-1185">Reference proteome</keyword>
<dbReference type="InterPro" id="IPR043129">
    <property type="entry name" value="ATPase_NBD"/>
</dbReference>
<evidence type="ECO:0008006" key="5">
    <source>
        <dbReference type="Google" id="ProtNLM"/>
    </source>
</evidence>
<reference evidence="3 4" key="1">
    <citation type="journal article" date="2011" name="PLoS Genet.">
        <title>Genome sequencing and comparative transcriptomics of the model entomopathogenic fungi Metarhizium anisopliae and M. acridum.</title>
        <authorList>
            <person name="Gao Q."/>
            <person name="Jin K."/>
            <person name="Ying S.H."/>
            <person name="Zhang Y."/>
            <person name="Xiao G."/>
            <person name="Shang Y."/>
            <person name="Duan Z."/>
            <person name="Hu X."/>
            <person name="Xie X.Q."/>
            <person name="Zhou G."/>
            <person name="Peng G."/>
            <person name="Luo Z."/>
            <person name="Huang W."/>
            <person name="Wang B."/>
            <person name="Fang W."/>
            <person name="Wang S."/>
            <person name="Zhong Y."/>
            <person name="Ma L.J."/>
            <person name="St Leger R.J."/>
            <person name="Zhao G.P."/>
            <person name="Pei Y."/>
            <person name="Feng M.G."/>
            <person name="Xia Y."/>
            <person name="Wang C."/>
        </authorList>
    </citation>
    <scope>NUCLEOTIDE SEQUENCE [LARGE SCALE GENOMIC DNA]</scope>
    <source>
        <strain evidence="3 4">CQMa 102</strain>
    </source>
</reference>
<evidence type="ECO:0000256" key="1">
    <source>
        <dbReference type="SAM" id="MobiDB-lite"/>
    </source>
</evidence>
<evidence type="ECO:0000313" key="3">
    <source>
        <dbReference type="EMBL" id="EFY84920.1"/>
    </source>
</evidence>